<dbReference type="RefSeq" id="WP_108127817.1">
    <property type="nucleotide sequence ID" value="NZ_QBKP01000002.1"/>
</dbReference>
<evidence type="ECO:0000313" key="1">
    <source>
        <dbReference type="EMBL" id="PTX52404.1"/>
    </source>
</evidence>
<protein>
    <submittedName>
        <fullName evidence="1">Uncharacterized protein</fullName>
    </submittedName>
</protein>
<proteinExistence type="predicted"/>
<organism evidence="1 2">
    <name type="scientific">Gemmobacter caeni</name>
    <dbReference type="NCBI Taxonomy" id="589035"/>
    <lineage>
        <taxon>Bacteria</taxon>
        <taxon>Pseudomonadati</taxon>
        <taxon>Pseudomonadota</taxon>
        <taxon>Alphaproteobacteria</taxon>
        <taxon>Rhodobacterales</taxon>
        <taxon>Paracoccaceae</taxon>
        <taxon>Gemmobacter</taxon>
    </lineage>
</organism>
<dbReference type="AlphaFoldDB" id="A0A2T6B8M0"/>
<dbReference type="EMBL" id="QBKP01000002">
    <property type="protein sequence ID" value="PTX52404.1"/>
    <property type="molecule type" value="Genomic_DNA"/>
</dbReference>
<reference evidence="1 2" key="1">
    <citation type="submission" date="2018-04" db="EMBL/GenBank/DDBJ databases">
        <title>Genomic Encyclopedia of Archaeal and Bacterial Type Strains, Phase II (KMG-II): from individual species to whole genera.</title>
        <authorList>
            <person name="Goeker M."/>
        </authorList>
    </citation>
    <scope>NUCLEOTIDE SEQUENCE [LARGE SCALE GENOMIC DNA]</scope>
    <source>
        <strain evidence="1 2">DSM 21823</strain>
    </source>
</reference>
<keyword evidence="2" id="KW-1185">Reference proteome</keyword>
<accession>A0A2T6B8M0</accession>
<comment type="caution">
    <text evidence="1">The sequence shown here is derived from an EMBL/GenBank/DDBJ whole genome shotgun (WGS) entry which is preliminary data.</text>
</comment>
<name>A0A2T6B8M0_9RHOB</name>
<sequence>MLRPDEFDRVRAQARKFPDPESWRVGDPESYALALRADLIGDPHVTPHMVDRSRLTEVSVRAAAAYYATHADWREKDPITYWRASELGLLEDRSVVGHMRTRGPALSFPEVRRRAHRHETLAAWAAADPKGHEKAARSGWLSAPELVGHFPDAVIRPPLIDLIRSAIRYVDLKGWEIGDPSLFSAAREAGWLTRPDLTGHMLVGMQNVPPLAGLIAEPGRVLLAPQEVSAADGDLFADLLRQNGVLTPLGGGFLLIVESLTSHPPADRERALVSELARLTRARIVPGAVFEAMRAGLPVPDGSWPDYETDGLSLDLRFDRKPLSFRPSRLAWRLFSTSSGVSAVLRGLCSLKRDQIDEHADRVVGRLSLSGRTELRRRLPALPPRLRERLEIALARTSRGGR</sequence>
<gene>
    <name evidence="1" type="ORF">C8N34_102183</name>
</gene>
<dbReference type="Proteomes" id="UP000244224">
    <property type="component" value="Unassembled WGS sequence"/>
</dbReference>
<evidence type="ECO:0000313" key="2">
    <source>
        <dbReference type="Proteomes" id="UP000244224"/>
    </source>
</evidence>